<dbReference type="PROSITE" id="PS00542">
    <property type="entry name" value="COMPLEX1_30K"/>
    <property type="match status" value="1"/>
</dbReference>
<dbReference type="Proteomes" id="UP000281498">
    <property type="component" value="Unassembled WGS sequence"/>
</dbReference>
<evidence type="ECO:0000313" key="6">
    <source>
        <dbReference type="EMBL" id="RKL68014.1"/>
    </source>
</evidence>
<keyword evidence="7" id="KW-1185">Reference proteome</keyword>
<keyword evidence="3" id="KW-0520">NAD</keyword>
<proteinExistence type="inferred from homology"/>
<dbReference type="InterPro" id="IPR037232">
    <property type="entry name" value="NADH_quin_OxRdtase_su_C/D-like"/>
</dbReference>
<dbReference type="EMBL" id="PDOE01000002">
    <property type="protein sequence ID" value="RKL68014.1"/>
    <property type="molecule type" value="Genomic_DNA"/>
</dbReference>
<comment type="catalytic activity">
    <reaction evidence="4">
        <text>a quinone + NADH + 5 H(+)(in) = a quinol + NAD(+) + 4 H(+)(out)</text>
        <dbReference type="Rhea" id="RHEA:57888"/>
        <dbReference type="ChEBI" id="CHEBI:15378"/>
        <dbReference type="ChEBI" id="CHEBI:24646"/>
        <dbReference type="ChEBI" id="CHEBI:57540"/>
        <dbReference type="ChEBI" id="CHEBI:57945"/>
        <dbReference type="ChEBI" id="CHEBI:132124"/>
    </reaction>
</comment>
<evidence type="ECO:0000313" key="7">
    <source>
        <dbReference type="Proteomes" id="UP000281498"/>
    </source>
</evidence>
<keyword evidence="3" id="KW-1278">Translocase</keyword>
<dbReference type="OrthoDB" id="9803286at2"/>
<feature type="domain" description="NADH:ubiquinone oxidoreductase 30kDa subunit" evidence="5">
    <location>
        <begin position="44"/>
        <end position="153"/>
    </location>
</feature>
<evidence type="ECO:0000256" key="4">
    <source>
        <dbReference type="RuleBase" id="RU003582"/>
    </source>
</evidence>
<dbReference type="RefSeq" id="WP_110938353.1">
    <property type="nucleotide sequence ID" value="NZ_KZ614147.1"/>
</dbReference>
<dbReference type="GO" id="GO:0008137">
    <property type="term" value="F:NADH dehydrogenase (ubiquinone) activity"/>
    <property type="evidence" value="ECO:0007669"/>
    <property type="project" value="InterPro"/>
</dbReference>
<evidence type="ECO:0000256" key="3">
    <source>
        <dbReference type="RuleBase" id="RU003456"/>
    </source>
</evidence>
<keyword evidence="4" id="KW-0874">Quinone</keyword>
<dbReference type="PANTHER" id="PTHR10884">
    <property type="entry name" value="NADH DEHYDROGENASE UBIQUINONE IRON-SULFUR PROTEIN 3"/>
    <property type="match status" value="1"/>
</dbReference>
<evidence type="ECO:0000259" key="5">
    <source>
        <dbReference type="Pfam" id="PF00329"/>
    </source>
</evidence>
<evidence type="ECO:0000256" key="1">
    <source>
        <dbReference type="ARBA" id="ARBA00007569"/>
    </source>
</evidence>
<comment type="caution">
    <text evidence="6">The sequence shown here is derived from an EMBL/GenBank/DDBJ whole genome shotgun (WGS) entry which is preliminary data.</text>
</comment>
<dbReference type="InterPro" id="IPR020396">
    <property type="entry name" value="NADH_UbQ_OxRdtase_CS"/>
</dbReference>
<gene>
    <name evidence="6" type="ORF">CR203_05785</name>
</gene>
<comment type="similarity">
    <text evidence="1 3">Belongs to the complex I 30 kDa subunit family.</text>
</comment>
<dbReference type="Pfam" id="PF00329">
    <property type="entry name" value="Complex1_30kDa"/>
    <property type="match status" value="1"/>
</dbReference>
<keyword evidence="2 3" id="KW-0813">Transport</keyword>
<comment type="function">
    <text evidence="4">NDH-1 shuttles electrons from NADH, via FMN and iron-sulfur (Fe-S) centers, to quinones in the respiratory chain.</text>
</comment>
<dbReference type="GO" id="GO:0016651">
    <property type="term" value="F:oxidoreductase activity, acting on NAD(P)H"/>
    <property type="evidence" value="ECO:0007669"/>
    <property type="project" value="InterPro"/>
</dbReference>
<accession>A0A3A9K4P0</accession>
<name>A0A3A9K4P0_9BACI</name>
<dbReference type="GO" id="GO:0048038">
    <property type="term" value="F:quinone binding"/>
    <property type="evidence" value="ECO:0007669"/>
    <property type="project" value="UniProtKB-KW"/>
</dbReference>
<evidence type="ECO:0000256" key="2">
    <source>
        <dbReference type="ARBA" id="ARBA00022448"/>
    </source>
</evidence>
<organism evidence="6 7">
    <name type="scientific">Salipaludibacillus neizhouensis</name>
    <dbReference type="NCBI Taxonomy" id="885475"/>
    <lineage>
        <taxon>Bacteria</taxon>
        <taxon>Bacillati</taxon>
        <taxon>Bacillota</taxon>
        <taxon>Bacilli</taxon>
        <taxon>Bacillales</taxon>
        <taxon>Bacillaceae</taxon>
    </lineage>
</organism>
<reference evidence="6 7" key="1">
    <citation type="submission" date="2017-10" db="EMBL/GenBank/DDBJ databases">
        <title>Bacillus sp. nov., a halophilic bacterium isolated from a Keqin Lake.</title>
        <authorList>
            <person name="Wang H."/>
        </authorList>
    </citation>
    <scope>NUCLEOTIDE SEQUENCE [LARGE SCALE GENOMIC DNA]</scope>
    <source>
        <strain evidence="6 7">KCTC 13187</strain>
    </source>
</reference>
<dbReference type="Gene3D" id="3.30.460.80">
    <property type="entry name" value="NADH:ubiquinone oxidoreductase, 30kDa subunit"/>
    <property type="match status" value="1"/>
</dbReference>
<dbReference type="PANTHER" id="PTHR10884:SF14">
    <property type="entry name" value="NADH DEHYDROGENASE [UBIQUINONE] IRON-SULFUR PROTEIN 3, MITOCHONDRIAL"/>
    <property type="match status" value="1"/>
</dbReference>
<dbReference type="InterPro" id="IPR001268">
    <property type="entry name" value="NADH_UbQ_OxRdtase_30kDa_su"/>
</dbReference>
<sequence>MSQELLDLIAEKINTLQGADTIEEAKLNFHKPMIILASQNWDLNTVNVLRTDEFLQFDFLSCVSAIDYEEHMEVIYNFYSTTLDHYLYVKVKTPRGNPVIISLEPVYKAADYMEREIYDLMGIDFTGHWNLKRILLPDEWEGHPLRKDYVTDKKALGLD</sequence>
<dbReference type="EC" id="7.1.1.-" evidence="4"/>
<dbReference type="AlphaFoldDB" id="A0A3A9K4P0"/>
<dbReference type="SUPFAM" id="SSF143243">
    <property type="entry name" value="Nqo5-like"/>
    <property type="match status" value="1"/>
</dbReference>
<protein>
    <recommendedName>
        <fullName evidence="4">NADH-quinone oxidoreductase</fullName>
        <ecNumber evidence="4">7.1.1.-</ecNumber>
    </recommendedName>
</protein>